<evidence type="ECO:0000256" key="20">
    <source>
        <dbReference type="RuleBase" id="RU362021"/>
    </source>
</evidence>
<feature type="domain" description="Cytidyltransferase-like" evidence="21">
    <location>
        <begin position="20"/>
        <end position="230"/>
    </location>
</feature>
<organism evidence="22 23">
    <name type="scientific">Stegodyphus mimosarum</name>
    <name type="common">African social velvet spider</name>
    <dbReference type="NCBI Taxonomy" id="407821"/>
    <lineage>
        <taxon>Eukaryota</taxon>
        <taxon>Metazoa</taxon>
        <taxon>Ecdysozoa</taxon>
        <taxon>Arthropoda</taxon>
        <taxon>Chelicerata</taxon>
        <taxon>Arachnida</taxon>
        <taxon>Araneae</taxon>
        <taxon>Araneomorphae</taxon>
        <taxon>Entelegynae</taxon>
        <taxon>Eresoidea</taxon>
        <taxon>Eresidae</taxon>
        <taxon>Stegodyphus</taxon>
    </lineage>
</organism>
<evidence type="ECO:0000256" key="19">
    <source>
        <dbReference type="ARBA" id="ARBA00064648"/>
    </source>
</evidence>
<evidence type="ECO:0000256" key="10">
    <source>
        <dbReference type="ARBA" id="ARBA00022695"/>
    </source>
</evidence>
<dbReference type="OrthoDB" id="422187at2759"/>
<accession>A0A087UPT9</accession>
<dbReference type="NCBIfam" id="TIGR00482">
    <property type="entry name" value="nicotinate (nicotinamide) nucleotide adenylyltransferase"/>
    <property type="match status" value="1"/>
</dbReference>
<evidence type="ECO:0000256" key="3">
    <source>
        <dbReference type="ARBA" id="ARBA00004123"/>
    </source>
</evidence>
<evidence type="ECO:0000256" key="18">
    <source>
        <dbReference type="ARBA" id="ARBA00048969"/>
    </source>
</evidence>
<dbReference type="Pfam" id="PF01467">
    <property type="entry name" value="CTP_transf_like"/>
    <property type="match status" value="1"/>
</dbReference>
<keyword evidence="12" id="KW-0862">Zinc</keyword>
<keyword evidence="8 20" id="KW-0662">Pyridine nucleotide biosynthesis</keyword>
<dbReference type="OMA" id="HFDYELN"/>
<gene>
    <name evidence="22" type="ORF">X975_18205</name>
</gene>
<comment type="pathway">
    <text evidence="4 20">Cofactor biosynthesis; NAD(+) biosynthesis; NAD(+) from nicotinamide D-ribonucleotide: step 1/1.</text>
</comment>
<evidence type="ECO:0000256" key="13">
    <source>
        <dbReference type="ARBA" id="ARBA00022840"/>
    </source>
</evidence>
<evidence type="ECO:0000256" key="6">
    <source>
        <dbReference type="ARBA" id="ARBA00007064"/>
    </source>
</evidence>
<evidence type="ECO:0000313" key="23">
    <source>
        <dbReference type="Proteomes" id="UP000054359"/>
    </source>
</evidence>
<evidence type="ECO:0000256" key="1">
    <source>
        <dbReference type="ARBA" id="ARBA00001946"/>
    </source>
</evidence>
<dbReference type="InterPro" id="IPR051182">
    <property type="entry name" value="Euk_NMN_adenylyltrnsfrase"/>
</dbReference>
<dbReference type="InterPro" id="IPR045094">
    <property type="entry name" value="NMNAT_euk"/>
</dbReference>
<dbReference type="Gene3D" id="3.40.50.620">
    <property type="entry name" value="HUPs"/>
    <property type="match status" value="1"/>
</dbReference>
<comment type="subunit">
    <text evidence="19">Homohexamer. Interacts with ADPRT/PARP1.</text>
</comment>
<dbReference type="STRING" id="407821.A0A087UPT9"/>
<evidence type="ECO:0000256" key="12">
    <source>
        <dbReference type="ARBA" id="ARBA00022833"/>
    </source>
</evidence>
<comment type="cofactor">
    <cofactor evidence="2">
        <name>Zn(2+)</name>
        <dbReference type="ChEBI" id="CHEBI:29105"/>
    </cofactor>
</comment>
<keyword evidence="23" id="KW-1185">Reference proteome</keyword>
<keyword evidence="13 20" id="KW-0067">ATP-binding</keyword>
<keyword evidence="7" id="KW-0597">Phosphoprotein</keyword>
<evidence type="ECO:0000256" key="5">
    <source>
        <dbReference type="ARBA" id="ARBA00005019"/>
    </source>
</evidence>
<name>A0A087UPT9_STEMI</name>
<comment type="catalytic activity">
    <reaction evidence="17">
        <text>nicotinate beta-D-ribonucleotide + ATP + H(+) = deamido-NAD(+) + diphosphate</text>
        <dbReference type="Rhea" id="RHEA:22860"/>
        <dbReference type="ChEBI" id="CHEBI:15378"/>
        <dbReference type="ChEBI" id="CHEBI:30616"/>
        <dbReference type="ChEBI" id="CHEBI:33019"/>
        <dbReference type="ChEBI" id="CHEBI:57502"/>
        <dbReference type="ChEBI" id="CHEBI:58437"/>
        <dbReference type="EC" id="2.7.7.18"/>
    </reaction>
    <physiologicalReaction direction="left-to-right" evidence="17">
        <dbReference type="Rhea" id="RHEA:22861"/>
    </physiologicalReaction>
    <physiologicalReaction direction="right-to-left" evidence="17">
        <dbReference type="Rhea" id="RHEA:22862"/>
    </physiologicalReaction>
</comment>
<dbReference type="EC" id="2.7.7.1" evidence="20"/>
<dbReference type="UniPathway" id="UPA00253">
    <property type="reaction ID" value="UER00332"/>
</dbReference>
<comment type="subcellular location">
    <subcellularLocation>
        <location evidence="3">Nucleus</location>
    </subcellularLocation>
</comment>
<dbReference type="EMBL" id="KK120923">
    <property type="protein sequence ID" value="KFM79378.1"/>
    <property type="molecule type" value="Genomic_DNA"/>
</dbReference>
<keyword evidence="15 20" id="KW-0520">NAD</keyword>
<dbReference type="InterPro" id="IPR004821">
    <property type="entry name" value="Cyt_trans-like"/>
</dbReference>
<reference evidence="22 23" key="1">
    <citation type="submission" date="2013-11" db="EMBL/GenBank/DDBJ databases">
        <title>Genome sequencing of Stegodyphus mimosarum.</title>
        <authorList>
            <person name="Bechsgaard J."/>
        </authorList>
    </citation>
    <scope>NUCLEOTIDE SEQUENCE [LARGE SCALE GENOMIC DNA]</scope>
</reference>
<evidence type="ECO:0000256" key="17">
    <source>
        <dbReference type="ARBA" id="ARBA00048514"/>
    </source>
</evidence>
<keyword evidence="9 20" id="KW-0808">Transferase</keyword>
<evidence type="ECO:0000256" key="9">
    <source>
        <dbReference type="ARBA" id="ARBA00022679"/>
    </source>
</evidence>
<keyword evidence="16" id="KW-0539">Nucleus</keyword>
<evidence type="ECO:0000313" key="22">
    <source>
        <dbReference type="EMBL" id="KFM79378.1"/>
    </source>
</evidence>
<dbReference type="EC" id="2.7.7.18" evidence="20"/>
<dbReference type="PANTHER" id="PTHR12039">
    <property type="entry name" value="NICOTINAMIDE MONONUCLEOTIDE ADENYLYLTRANSFERASE"/>
    <property type="match status" value="1"/>
</dbReference>
<sequence length="261" mass="29953">MLYLNRFSMGTKRRILLLSCGSFNPITNMHLRMFELARDYLHKTGLFEVVGGIISPVNDGYGKKELISAKHRCKMVELALQSSDWVKLDHWESEQDGWIPTLKVLEHHQNNLNPVTNINESISVAKKQKLDIENFVNNNSQEQHWDSSLPVHVMLLCGADFLESFGVPGLWDESDIQSIVGKHGLIVISRNGTNPQQFVYESDLLARFQNNIHIVTEWIPNEISSTHIRRALRRGSSVKYLVQDSVLHYIKENELYSSNKI</sequence>
<dbReference type="InterPro" id="IPR014729">
    <property type="entry name" value="Rossmann-like_a/b/a_fold"/>
</dbReference>
<evidence type="ECO:0000256" key="4">
    <source>
        <dbReference type="ARBA" id="ARBA00004658"/>
    </source>
</evidence>
<evidence type="ECO:0000256" key="7">
    <source>
        <dbReference type="ARBA" id="ARBA00022553"/>
    </source>
</evidence>
<dbReference type="CDD" id="cd09286">
    <property type="entry name" value="NMNAT_Eukarya"/>
    <property type="match status" value="1"/>
</dbReference>
<feature type="non-terminal residue" evidence="22">
    <location>
        <position position="261"/>
    </location>
</feature>
<dbReference type="InterPro" id="IPR005248">
    <property type="entry name" value="NadD/NMNAT"/>
</dbReference>
<proteinExistence type="inferred from homology"/>
<dbReference type="FunFam" id="3.40.50.620:FF:000101">
    <property type="entry name" value="Nicotinamide-nucleotide adenylyltransferase"/>
    <property type="match status" value="1"/>
</dbReference>
<protein>
    <recommendedName>
        <fullName evidence="20">Nicotinamide-nucleotide adenylyltransferase</fullName>
        <ecNumber evidence="20">2.7.7.1</ecNumber>
        <ecNumber evidence="20">2.7.7.18</ecNumber>
    </recommendedName>
</protein>
<comment type="cofactor">
    <cofactor evidence="1">
        <name>Mg(2+)</name>
        <dbReference type="ChEBI" id="CHEBI:18420"/>
    </cofactor>
</comment>
<comment type="catalytic activity">
    <reaction evidence="18">
        <text>beta-nicotinamide D-ribonucleotide + ATP + H(+) = diphosphate + NAD(+)</text>
        <dbReference type="Rhea" id="RHEA:21360"/>
        <dbReference type="ChEBI" id="CHEBI:14649"/>
        <dbReference type="ChEBI" id="CHEBI:15378"/>
        <dbReference type="ChEBI" id="CHEBI:30616"/>
        <dbReference type="ChEBI" id="CHEBI:33019"/>
        <dbReference type="ChEBI" id="CHEBI:57540"/>
        <dbReference type="EC" id="2.7.7.1"/>
    </reaction>
    <physiologicalReaction direction="left-to-right" evidence="18">
        <dbReference type="Rhea" id="RHEA:21361"/>
    </physiologicalReaction>
    <physiologicalReaction direction="right-to-left" evidence="18">
        <dbReference type="Rhea" id="RHEA:21362"/>
    </physiologicalReaction>
</comment>
<dbReference type="Proteomes" id="UP000054359">
    <property type="component" value="Unassembled WGS sequence"/>
</dbReference>
<keyword evidence="10 20" id="KW-0548">Nucleotidyltransferase</keyword>
<dbReference type="GO" id="GO:0004515">
    <property type="term" value="F:nicotinate-nucleotide adenylyltransferase activity"/>
    <property type="evidence" value="ECO:0007669"/>
    <property type="project" value="UniProtKB-EC"/>
</dbReference>
<evidence type="ECO:0000259" key="21">
    <source>
        <dbReference type="Pfam" id="PF01467"/>
    </source>
</evidence>
<dbReference type="SUPFAM" id="SSF52374">
    <property type="entry name" value="Nucleotidylyl transferase"/>
    <property type="match status" value="1"/>
</dbReference>
<keyword evidence="11 20" id="KW-0547">Nucleotide-binding</keyword>
<evidence type="ECO:0000256" key="14">
    <source>
        <dbReference type="ARBA" id="ARBA00022842"/>
    </source>
</evidence>
<evidence type="ECO:0000256" key="16">
    <source>
        <dbReference type="ARBA" id="ARBA00023242"/>
    </source>
</evidence>
<dbReference type="AlphaFoldDB" id="A0A087UPT9"/>
<dbReference type="GO" id="GO:0009435">
    <property type="term" value="P:NAD+ biosynthetic process"/>
    <property type="evidence" value="ECO:0007669"/>
    <property type="project" value="UniProtKB-UniPathway"/>
</dbReference>
<dbReference type="GO" id="GO:0000309">
    <property type="term" value="F:nicotinamide-nucleotide adenylyltransferase activity"/>
    <property type="evidence" value="ECO:0007669"/>
    <property type="project" value="UniProtKB-EC"/>
</dbReference>
<dbReference type="GO" id="GO:0005634">
    <property type="term" value="C:nucleus"/>
    <property type="evidence" value="ECO:0007669"/>
    <property type="project" value="UniProtKB-SubCell"/>
</dbReference>
<dbReference type="PANTHER" id="PTHR12039:SF0">
    <property type="entry name" value="NICOTINAMIDE-NUCLEOTIDE ADENYLYLTRANSFERASE"/>
    <property type="match status" value="1"/>
</dbReference>
<keyword evidence="14" id="KW-0460">Magnesium</keyword>
<comment type="similarity">
    <text evidence="6 20">Belongs to the eukaryotic NMN adenylyltransferase family.</text>
</comment>
<comment type="pathway">
    <text evidence="5">Cofactor biosynthesis; NAD(+) biosynthesis; deamido-NAD(+) from nicotinate D-ribonucleotide: step 1/1.</text>
</comment>
<evidence type="ECO:0000256" key="11">
    <source>
        <dbReference type="ARBA" id="ARBA00022741"/>
    </source>
</evidence>
<evidence type="ECO:0000256" key="8">
    <source>
        <dbReference type="ARBA" id="ARBA00022642"/>
    </source>
</evidence>
<evidence type="ECO:0000256" key="15">
    <source>
        <dbReference type="ARBA" id="ARBA00023027"/>
    </source>
</evidence>
<evidence type="ECO:0000256" key="2">
    <source>
        <dbReference type="ARBA" id="ARBA00001947"/>
    </source>
</evidence>
<dbReference type="GO" id="GO:0005524">
    <property type="term" value="F:ATP binding"/>
    <property type="evidence" value="ECO:0007669"/>
    <property type="project" value="UniProtKB-KW"/>
</dbReference>